<proteinExistence type="inferred from homology"/>
<dbReference type="InterPro" id="IPR000073">
    <property type="entry name" value="AB_hydrolase_1"/>
</dbReference>
<dbReference type="Gene3D" id="3.40.50.1820">
    <property type="entry name" value="alpha/beta hydrolase"/>
    <property type="match status" value="1"/>
</dbReference>
<dbReference type="STRING" id="765915.A0A1Y2HPM1"/>
<organism evidence="4 5">
    <name type="scientific">Catenaria anguillulae PL171</name>
    <dbReference type="NCBI Taxonomy" id="765915"/>
    <lineage>
        <taxon>Eukaryota</taxon>
        <taxon>Fungi</taxon>
        <taxon>Fungi incertae sedis</taxon>
        <taxon>Blastocladiomycota</taxon>
        <taxon>Blastocladiomycetes</taxon>
        <taxon>Blastocladiales</taxon>
        <taxon>Catenariaceae</taxon>
        <taxon>Catenaria</taxon>
    </lineage>
</organism>
<evidence type="ECO:0000259" key="3">
    <source>
        <dbReference type="Pfam" id="PF00561"/>
    </source>
</evidence>
<dbReference type="EMBL" id="MCFL01000016">
    <property type="protein sequence ID" value="ORZ36555.1"/>
    <property type="molecule type" value="Genomic_DNA"/>
</dbReference>
<accession>A0A1Y2HPM1</accession>
<feature type="domain" description="AB hydrolase-1" evidence="3">
    <location>
        <begin position="82"/>
        <end position="323"/>
    </location>
</feature>
<name>A0A1Y2HPM1_9FUNG</name>
<sequence>MNGYRTYFVGHVSRFVNRLLVPSPLSTSSLFSTSSVRRRPYSSRTTPTVPLAADIHEPAGTSLRGAIPADDQGHGHFSPHDPLLILHGLFGSKQNWRGIGRQLAQACGHRVMPVDLRNHGLSPHAKHMDYAIMAKDVDQLVAKDLGASSAILCGHSMGGRVAMTAAVAQPELYSRLIVVDVSPVSAPNGLNTFAGYLGAMQELDRMEVTRRKEAEAYLASHVPDERIRLFLLTNLVSTPTGHLKFRINLSGIASFVPSMWNFDLISPTASQSAPVYSQPALFIRGSRSGYLPNSHLATLMNLFPQAEVATMEGCGHWPHAERPTECVDIVTDWLKRTESP</sequence>
<dbReference type="Proteomes" id="UP000193411">
    <property type="component" value="Unassembled WGS sequence"/>
</dbReference>
<dbReference type="AlphaFoldDB" id="A0A1Y2HPM1"/>
<protein>
    <submittedName>
        <fullName evidence="4">Alpha/Beta hydrolase protein</fullName>
    </submittedName>
</protein>
<dbReference type="InterPro" id="IPR029058">
    <property type="entry name" value="AB_hydrolase_fold"/>
</dbReference>
<comment type="caution">
    <text evidence="4">The sequence shown here is derived from an EMBL/GenBank/DDBJ whole genome shotgun (WGS) entry which is preliminary data.</text>
</comment>
<dbReference type="Pfam" id="PF00561">
    <property type="entry name" value="Abhydrolase_1"/>
    <property type="match status" value="1"/>
</dbReference>
<evidence type="ECO:0000256" key="2">
    <source>
        <dbReference type="ARBA" id="ARBA00022801"/>
    </source>
</evidence>
<dbReference type="OrthoDB" id="8119704at2759"/>
<evidence type="ECO:0000313" key="4">
    <source>
        <dbReference type="EMBL" id="ORZ36555.1"/>
    </source>
</evidence>
<reference evidence="4 5" key="1">
    <citation type="submission" date="2016-07" db="EMBL/GenBank/DDBJ databases">
        <title>Pervasive Adenine N6-methylation of Active Genes in Fungi.</title>
        <authorList>
            <consortium name="DOE Joint Genome Institute"/>
            <person name="Mondo S.J."/>
            <person name="Dannebaum R.O."/>
            <person name="Kuo R.C."/>
            <person name="Labutti K."/>
            <person name="Haridas S."/>
            <person name="Kuo A."/>
            <person name="Salamov A."/>
            <person name="Ahrendt S.R."/>
            <person name="Lipzen A."/>
            <person name="Sullivan W."/>
            <person name="Andreopoulos W.B."/>
            <person name="Clum A."/>
            <person name="Lindquist E."/>
            <person name="Daum C."/>
            <person name="Ramamoorthy G.K."/>
            <person name="Gryganskyi A."/>
            <person name="Culley D."/>
            <person name="Magnuson J.K."/>
            <person name="James T.Y."/>
            <person name="O'Malley M.A."/>
            <person name="Stajich J.E."/>
            <person name="Spatafora J.W."/>
            <person name="Visel A."/>
            <person name="Grigoriev I.V."/>
        </authorList>
    </citation>
    <scope>NUCLEOTIDE SEQUENCE [LARGE SCALE GENOMIC DNA]</scope>
    <source>
        <strain evidence="4 5">PL171</strain>
    </source>
</reference>
<comment type="similarity">
    <text evidence="1">Belongs to the AB hydrolase superfamily.</text>
</comment>
<dbReference type="GO" id="GO:0052689">
    <property type="term" value="F:carboxylic ester hydrolase activity"/>
    <property type="evidence" value="ECO:0007669"/>
    <property type="project" value="TreeGrafter"/>
</dbReference>
<dbReference type="PANTHER" id="PTHR46118:SF4">
    <property type="entry name" value="PROTEIN ABHD11"/>
    <property type="match status" value="1"/>
</dbReference>
<dbReference type="GO" id="GO:0005739">
    <property type="term" value="C:mitochondrion"/>
    <property type="evidence" value="ECO:0007669"/>
    <property type="project" value="TreeGrafter"/>
</dbReference>
<gene>
    <name evidence="4" type="ORF">BCR44DRAFT_119355</name>
</gene>
<evidence type="ECO:0000313" key="5">
    <source>
        <dbReference type="Proteomes" id="UP000193411"/>
    </source>
</evidence>
<keyword evidence="2 4" id="KW-0378">Hydrolase</keyword>
<keyword evidence="5" id="KW-1185">Reference proteome</keyword>
<dbReference type="PANTHER" id="PTHR46118">
    <property type="entry name" value="PROTEIN ABHD11"/>
    <property type="match status" value="1"/>
</dbReference>
<dbReference type="PRINTS" id="PR00111">
    <property type="entry name" value="ABHYDROLASE"/>
</dbReference>
<evidence type="ECO:0000256" key="1">
    <source>
        <dbReference type="ARBA" id="ARBA00008645"/>
    </source>
</evidence>
<dbReference type="SUPFAM" id="SSF53474">
    <property type="entry name" value="alpha/beta-Hydrolases"/>
    <property type="match status" value="1"/>
</dbReference>